<dbReference type="Proteomes" id="UP000824633">
    <property type="component" value="Chromosome"/>
</dbReference>
<protein>
    <submittedName>
        <fullName evidence="1">Uncharacterized protein</fullName>
    </submittedName>
</protein>
<reference evidence="2" key="1">
    <citation type="submission" date="2021-07" db="EMBL/GenBank/DDBJ databases">
        <title>Complete genome sequencing of a Clostridium isolate.</title>
        <authorList>
            <person name="Ueki A."/>
            <person name="Tonouchi A."/>
        </authorList>
    </citation>
    <scope>NUCLEOTIDE SEQUENCE [LARGE SCALE GENOMIC DNA]</scope>
    <source>
        <strain evidence="2">C5S11</strain>
    </source>
</reference>
<name>A0ABN6J0U0_9CLOT</name>
<accession>A0ABN6J0U0</accession>
<evidence type="ECO:0000313" key="1">
    <source>
        <dbReference type="EMBL" id="BCZ47343.1"/>
    </source>
</evidence>
<keyword evidence="2" id="KW-1185">Reference proteome</keyword>
<proteinExistence type="predicted"/>
<evidence type="ECO:0000313" key="2">
    <source>
        <dbReference type="Proteomes" id="UP000824633"/>
    </source>
</evidence>
<sequence length="56" mass="6359">MGAKGALQEKGYSREDSLIWIGKIREFGMQSSFILDNNTEDIEGDIDNILKELKKI</sequence>
<gene>
    <name evidence="1" type="ORF">psyc5s11_34100</name>
</gene>
<organism evidence="1 2">
    <name type="scientific">Clostridium gelidum</name>
    <dbReference type="NCBI Taxonomy" id="704125"/>
    <lineage>
        <taxon>Bacteria</taxon>
        <taxon>Bacillati</taxon>
        <taxon>Bacillota</taxon>
        <taxon>Clostridia</taxon>
        <taxon>Eubacteriales</taxon>
        <taxon>Clostridiaceae</taxon>
        <taxon>Clostridium</taxon>
    </lineage>
</organism>
<dbReference type="RefSeq" id="WP_224033690.1">
    <property type="nucleotide sequence ID" value="NZ_AP024849.1"/>
</dbReference>
<dbReference type="EMBL" id="AP024849">
    <property type="protein sequence ID" value="BCZ47343.1"/>
    <property type="molecule type" value="Genomic_DNA"/>
</dbReference>